<evidence type="ECO:0000313" key="2">
    <source>
        <dbReference type="EMBL" id="MDS0295024.1"/>
    </source>
</evidence>
<dbReference type="RefSeq" id="WP_310928876.1">
    <property type="nucleotide sequence ID" value="NZ_JAMQOQ010000003.1"/>
</dbReference>
<evidence type="ECO:0000256" key="1">
    <source>
        <dbReference type="SAM" id="Phobius"/>
    </source>
</evidence>
<feature type="transmembrane region" description="Helical" evidence="1">
    <location>
        <begin position="51"/>
        <end position="67"/>
    </location>
</feature>
<keyword evidence="3" id="KW-1185">Reference proteome</keyword>
<name>A0ABU2G410_9EURY</name>
<evidence type="ECO:0000313" key="3">
    <source>
        <dbReference type="Proteomes" id="UP001254813"/>
    </source>
</evidence>
<keyword evidence="1" id="KW-0472">Membrane</keyword>
<evidence type="ECO:0008006" key="4">
    <source>
        <dbReference type="Google" id="ProtNLM"/>
    </source>
</evidence>
<dbReference type="Proteomes" id="UP001254813">
    <property type="component" value="Unassembled WGS sequence"/>
</dbReference>
<protein>
    <recommendedName>
        <fullName evidence="4">Polyketide cyclase / dehydrase and lipid transport</fullName>
    </recommendedName>
</protein>
<dbReference type="EMBL" id="JAMQOQ010000003">
    <property type="protein sequence ID" value="MDS0295024.1"/>
    <property type="molecule type" value="Genomic_DNA"/>
</dbReference>
<sequence>MPSANRVDPPREAVEVAEQYLGRERPVTALVVFVAVSIFLGAYAVTSLLPAAAVAAVLLLVARVPLLRTSGTARLRTDDDPASVADAFAGPTPPVLALQWGIADDVTVEDGTARYRVSYLFGLRSTEMTVDTETMTDPSGDRRVEMRVEAGGRPWGTYGATIRDAGDDTVVDYDYRSDRRFGLRRAPQQLLAARYRGDALAAQGYATVERDTHVGF</sequence>
<proteinExistence type="predicted"/>
<reference evidence="2 3" key="1">
    <citation type="submission" date="2022-06" db="EMBL/GenBank/DDBJ databases">
        <title>Halogeometricum sp. a new haloarchaeum isolate from saline soil.</title>
        <authorList>
            <person name="Strakova D."/>
            <person name="Galisteo C."/>
            <person name="Sanchez-Porro C."/>
            <person name="Ventosa A."/>
        </authorList>
    </citation>
    <scope>NUCLEOTIDE SEQUENCE [LARGE SCALE GENOMIC DNA]</scope>
    <source>
        <strain evidence="3">S3BR25-2</strain>
    </source>
</reference>
<organism evidence="2 3">
    <name type="scientific">Halogeometricum luteum</name>
    <dbReference type="NCBI Taxonomy" id="2950537"/>
    <lineage>
        <taxon>Archaea</taxon>
        <taxon>Methanobacteriati</taxon>
        <taxon>Methanobacteriota</taxon>
        <taxon>Stenosarchaea group</taxon>
        <taxon>Halobacteria</taxon>
        <taxon>Halobacteriales</taxon>
        <taxon>Haloferacaceae</taxon>
        <taxon>Halogeometricum</taxon>
    </lineage>
</organism>
<keyword evidence="1" id="KW-1133">Transmembrane helix</keyword>
<gene>
    <name evidence="2" type="ORF">NDI79_12660</name>
</gene>
<accession>A0ABU2G410</accession>
<feature type="transmembrane region" description="Helical" evidence="1">
    <location>
        <begin position="27"/>
        <end position="45"/>
    </location>
</feature>
<comment type="caution">
    <text evidence="2">The sequence shown here is derived from an EMBL/GenBank/DDBJ whole genome shotgun (WGS) entry which is preliminary data.</text>
</comment>
<keyword evidence="1" id="KW-0812">Transmembrane</keyword>